<evidence type="ECO:0000256" key="1">
    <source>
        <dbReference type="ARBA" id="ARBA00018879"/>
    </source>
</evidence>
<dbReference type="Proteomes" id="UP000295680">
    <property type="component" value="Unassembled WGS sequence"/>
</dbReference>
<proteinExistence type="predicted"/>
<evidence type="ECO:0000256" key="3">
    <source>
        <dbReference type="SAM" id="SignalP"/>
    </source>
</evidence>
<accession>A0A4R2J0V6</accession>
<dbReference type="GO" id="GO:0046677">
    <property type="term" value="P:response to antibiotic"/>
    <property type="evidence" value="ECO:0007669"/>
    <property type="project" value="InterPro"/>
</dbReference>
<dbReference type="GO" id="GO:0008800">
    <property type="term" value="F:beta-lactamase activity"/>
    <property type="evidence" value="ECO:0007669"/>
    <property type="project" value="InterPro"/>
</dbReference>
<dbReference type="PANTHER" id="PTHR35333">
    <property type="entry name" value="BETA-LACTAMASE"/>
    <property type="match status" value="1"/>
</dbReference>
<evidence type="ECO:0000256" key="2">
    <source>
        <dbReference type="ARBA" id="ARBA00030171"/>
    </source>
</evidence>
<dbReference type="RefSeq" id="WP_132125248.1">
    <property type="nucleotide sequence ID" value="NZ_SLWS01000015.1"/>
</dbReference>
<dbReference type="OrthoDB" id="4515847at2"/>
<gene>
    <name evidence="5" type="ORF">EV192_115116</name>
</gene>
<dbReference type="Pfam" id="PF13354">
    <property type="entry name" value="Beta-lactamase2"/>
    <property type="match status" value="1"/>
</dbReference>
<feature type="domain" description="Beta-lactamase class A catalytic" evidence="4">
    <location>
        <begin position="67"/>
        <end position="278"/>
    </location>
</feature>
<evidence type="ECO:0000313" key="6">
    <source>
        <dbReference type="Proteomes" id="UP000295680"/>
    </source>
</evidence>
<dbReference type="InterPro" id="IPR000871">
    <property type="entry name" value="Beta-lactam_class-A"/>
</dbReference>
<dbReference type="InterPro" id="IPR006311">
    <property type="entry name" value="TAT_signal"/>
</dbReference>
<dbReference type="PANTHER" id="PTHR35333:SF3">
    <property type="entry name" value="BETA-LACTAMASE-TYPE TRANSPEPTIDASE FOLD CONTAINING PROTEIN"/>
    <property type="match status" value="1"/>
</dbReference>
<protein>
    <recommendedName>
        <fullName evidence="1">Beta-lactamase</fullName>
    </recommendedName>
    <alternativeName>
        <fullName evidence="2">Penicillinase</fullName>
    </alternativeName>
</protein>
<dbReference type="Gene3D" id="3.40.710.10">
    <property type="entry name" value="DD-peptidase/beta-lactamase superfamily"/>
    <property type="match status" value="1"/>
</dbReference>
<keyword evidence="3" id="KW-0732">Signal</keyword>
<feature type="signal peptide" evidence="3">
    <location>
        <begin position="1"/>
        <end position="29"/>
    </location>
</feature>
<evidence type="ECO:0000313" key="5">
    <source>
        <dbReference type="EMBL" id="TCO48895.1"/>
    </source>
</evidence>
<dbReference type="EMBL" id="SLWS01000015">
    <property type="protein sequence ID" value="TCO48895.1"/>
    <property type="molecule type" value="Genomic_DNA"/>
</dbReference>
<sequence>MIQKLTRRAAFGLGTAVAASAVLATPALADDDAEEISPATADRARRRVQRVYQRAADCAGGTWNSYISVADPDGTPVAAVDLGSDDLVEAYSVNKIAVATAVLDKVDRGLITLTQQVDVPASIVIPDGDGIIKLDRAYPSEFTVGHALALLLTVSDDTAVRLSGLVCPAKELNEILVAKGFPKTQVVPVANPNRFFLGKTTPRETHDLLQALVKGTLLSAASSDFLLNILRSQVAFTDGIRRVMSSNDRARVATKAGWLHDGRNEAGVMFDKAGKPVLTYSLFANGQGAPDDFGATHPAVQARSEMGPAFLRAVDRIAGAQDARTLSAQAYQPSNGG</sequence>
<name>A0A4R2J0V6_9PSEU</name>
<evidence type="ECO:0000259" key="4">
    <source>
        <dbReference type="Pfam" id="PF13354"/>
    </source>
</evidence>
<dbReference type="InterPro" id="IPR045155">
    <property type="entry name" value="Beta-lactam_cat"/>
</dbReference>
<dbReference type="AlphaFoldDB" id="A0A4R2J0V6"/>
<organism evidence="5 6">
    <name type="scientific">Actinocrispum wychmicini</name>
    <dbReference type="NCBI Taxonomy" id="1213861"/>
    <lineage>
        <taxon>Bacteria</taxon>
        <taxon>Bacillati</taxon>
        <taxon>Actinomycetota</taxon>
        <taxon>Actinomycetes</taxon>
        <taxon>Pseudonocardiales</taxon>
        <taxon>Pseudonocardiaceae</taxon>
        <taxon>Actinocrispum</taxon>
    </lineage>
</organism>
<keyword evidence="6" id="KW-1185">Reference proteome</keyword>
<feature type="chain" id="PRO_5020260442" description="Beta-lactamase" evidence="3">
    <location>
        <begin position="30"/>
        <end position="337"/>
    </location>
</feature>
<dbReference type="GO" id="GO:0030655">
    <property type="term" value="P:beta-lactam antibiotic catabolic process"/>
    <property type="evidence" value="ECO:0007669"/>
    <property type="project" value="InterPro"/>
</dbReference>
<dbReference type="SUPFAM" id="SSF56601">
    <property type="entry name" value="beta-lactamase/transpeptidase-like"/>
    <property type="match status" value="1"/>
</dbReference>
<dbReference type="PROSITE" id="PS51318">
    <property type="entry name" value="TAT"/>
    <property type="match status" value="1"/>
</dbReference>
<comment type="caution">
    <text evidence="5">The sequence shown here is derived from an EMBL/GenBank/DDBJ whole genome shotgun (WGS) entry which is preliminary data.</text>
</comment>
<reference evidence="5 6" key="1">
    <citation type="submission" date="2019-03" db="EMBL/GenBank/DDBJ databases">
        <title>Genomic Encyclopedia of Type Strains, Phase IV (KMG-IV): sequencing the most valuable type-strain genomes for metagenomic binning, comparative biology and taxonomic classification.</title>
        <authorList>
            <person name="Goeker M."/>
        </authorList>
    </citation>
    <scope>NUCLEOTIDE SEQUENCE [LARGE SCALE GENOMIC DNA]</scope>
    <source>
        <strain evidence="5 6">DSM 45934</strain>
    </source>
</reference>
<dbReference type="InterPro" id="IPR012338">
    <property type="entry name" value="Beta-lactam/transpept-like"/>
</dbReference>